<dbReference type="GO" id="GO:0003755">
    <property type="term" value="F:peptidyl-prolyl cis-trans isomerase activity"/>
    <property type="evidence" value="ECO:0007669"/>
    <property type="project" value="UniProtKB-KW"/>
</dbReference>
<keyword evidence="4 5" id="KW-0697">Rotamase</keyword>
<dbReference type="SUPFAM" id="SSF109998">
    <property type="entry name" value="Triger factor/SurA peptide-binding domain-like"/>
    <property type="match status" value="1"/>
</dbReference>
<dbReference type="Pfam" id="PF00639">
    <property type="entry name" value="Rotamase"/>
    <property type="match status" value="1"/>
</dbReference>
<evidence type="ECO:0000256" key="1">
    <source>
        <dbReference type="ARBA" id="ARBA00000971"/>
    </source>
</evidence>
<dbReference type="InterPro" id="IPR027304">
    <property type="entry name" value="Trigger_fact/SurA_dom_sf"/>
</dbReference>
<evidence type="ECO:0000313" key="8">
    <source>
        <dbReference type="Proteomes" id="UP000613768"/>
    </source>
</evidence>
<accession>A0AAW3ZPM9</accession>
<dbReference type="RefSeq" id="WP_192029709.1">
    <property type="nucleotide sequence ID" value="NZ_JACYTR010000020.1"/>
</dbReference>
<name>A0AAW3ZPM9_9GAMM</name>
<dbReference type="EC" id="5.2.1.8" evidence="3"/>
<evidence type="ECO:0000256" key="2">
    <source>
        <dbReference type="ARBA" id="ARBA00007656"/>
    </source>
</evidence>
<comment type="catalytic activity">
    <reaction evidence="1">
        <text>[protein]-peptidylproline (omega=180) = [protein]-peptidylproline (omega=0)</text>
        <dbReference type="Rhea" id="RHEA:16237"/>
        <dbReference type="Rhea" id="RHEA-COMP:10747"/>
        <dbReference type="Rhea" id="RHEA-COMP:10748"/>
        <dbReference type="ChEBI" id="CHEBI:83833"/>
        <dbReference type="ChEBI" id="CHEBI:83834"/>
        <dbReference type="EC" id="5.2.1.8"/>
    </reaction>
</comment>
<dbReference type="Proteomes" id="UP000613768">
    <property type="component" value="Unassembled WGS sequence"/>
</dbReference>
<sequence>MGSPARELPIRLVDGPVKHDHADHAFESGGRTAVPPPPKARVFVEGQPISEQAIGQEMQHHPAIRPEESWRAAAEALVVQRLLQLETARLSIDGTRHAEPGESAEEAATRVLLEPVFDLVRPATSEACQHYFEQNREHFRAPDRVQLRHILYPAAPDDIEARLASRDRAEHDLAELKAHPERFAEYAMRFSACPSKEQGGELGWIERGQTTPEFERQVFRLKPGLAGLPVESRFGHHIVEVLALEKGALLDLDQVQSDIALRLDLAQRHSAMKQYVESLMARYSVEGLDAAL</sequence>
<protein>
    <recommendedName>
        <fullName evidence="3">peptidylprolyl isomerase</fullName>
        <ecNumber evidence="3">5.2.1.8</ecNumber>
    </recommendedName>
</protein>
<dbReference type="PANTHER" id="PTHR47245">
    <property type="entry name" value="PEPTIDYLPROLYL ISOMERASE"/>
    <property type="match status" value="1"/>
</dbReference>
<dbReference type="PROSITE" id="PS50198">
    <property type="entry name" value="PPIC_PPIASE_2"/>
    <property type="match status" value="1"/>
</dbReference>
<evidence type="ECO:0000313" key="7">
    <source>
        <dbReference type="EMBL" id="MBD8526286.1"/>
    </source>
</evidence>
<dbReference type="SUPFAM" id="SSF54534">
    <property type="entry name" value="FKBP-like"/>
    <property type="match status" value="1"/>
</dbReference>
<dbReference type="InterPro" id="IPR050245">
    <property type="entry name" value="PrsA_foldase"/>
</dbReference>
<keyword evidence="8" id="KW-1185">Reference proteome</keyword>
<dbReference type="Gene3D" id="3.10.50.40">
    <property type="match status" value="1"/>
</dbReference>
<keyword evidence="5 7" id="KW-0413">Isomerase</keyword>
<evidence type="ECO:0000256" key="3">
    <source>
        <dbReference type="ARBA" id="ARBA00013194"/>
    </source>
</evidence>
<dbReference type="InterPro" id="IPR046357">
    <property type="entry name" value="PPIase_dom_sf"/>
</dbReference>
<evidence type="ECO:0000259" key="6">
    <source>
        <dbReference type="PROSITE" id="PS50198"/>
    </source>
</evidence>
<gene>
    <name evidence="7" type="ORF">IFO71_11110</name>
</gene>
<organism evidence="7 8">
    <name type="scientific">Pseudomarimonas arenosa</name>
    <dbReference type="NCBI Taxonomy" id="2774145"/>
    <lineage>
        <taxon>Bacteria</taxon>
        <taxon>Pseudomonadati</taxon>
        <taxon>Pseudomonadota</taxon>
        <taxon>Gammaproteobacteria</taxon>
        <taxon>Lysobacterales</taxon>
        <taxon>Lysobacteraceae</taxon>
        <taxon>Pseudomarimonas</taxon>
    </lineage>
</organism>
<proteinExistence type="inferred from homology"/>
<dbReference type="AlphaFoldDB" id="A0AAW3ZPM9"/>
<comment type="caution">
    <text evidence="7">The sequence shown here is derived from an EMBL/GenBank/DDBJ whole genome shotgun (WGS) entry which is preliminary data.</text>
</comment>
<evidence type="ECO:0000256" key="4">
    <source>
        <dbReference type="ARBA" id="ARBA00023110"/>
    </source>
</evidence>
<feature type="domain" description="PpiC" evidence="6">
    <location>
        <begin position="142"/>
        <end position="243"/>
    </location>
</feature>
<dbReference type="InterPro" id="IPR000297">
    <property type="entry name" value="PPIase_PpiC"/>
</dbReference>
<dbReference type="PANTHER" id="PTHR47245:SF2">
    <property type="entry name" value="PEPTIDYL-PROLYL CIS-TRANS ISOMERASE HP_0175-RELATED"/>
    <property type="match status" value="1"/>
</dbReference>
<evidence type="ECO:0000256" key="5">
    <source>
        <dbReference type="PROSITE-ProRule" id="PRU00278"/>
    </source>
</evidence>
<comment type="similarity">
    <text evidence="2">Belongs to the PpiC/parvulin rotamase family.</text>
</comment>
<reference evidence="7 8" key="1">
    <citation type="submission" date="2020-09" db="EMBL/GenBank/DDBJ databases">
        <title>Pseudoxanthomonas sp. CAU 1598 isolated from sand of Yaerae Beach.</title>
        <authorList>
            <person name="Kim W."/>
        </authorList>
    </citation>
    <scope>NUCLEOTIDE SEQUENCE [LARGE SCALE GENOMIC DNA]</scope>
    <source>
        <strain evidence="7 8">CAU 1598</strain>
    </source>
</reference>
<dbReference type="EMBL" id="JACYTR010000020">
    <property type="protein sequence ID" value="MBD8526286.1"/>
    <property type="molecule type" value="Genomic_DNA"/>
</dbReference>